<dbReference type="AlphaFoldDB" id="A0A4S8MDU4"/>
<reference evidence="3 4" key="1">
    <citation type="journal article" date="2019" name="Nat. Ecol. Evol.">
        <title>Megaphylogeny resolves global patterns of mushroom evolution.</title>
        <authorList>
            <person name="Varga T."/>
            <person name="Krizsan K."/>
            <person name="Foldi C."/>
            <person name="Dima B."/>
            <person name="Sanchez-Garcia M."/>
            <person name="Sanchez-Ramirez S."/>
            <person name="Szollosi G.J."/>
            <person name="Szarkandi J.G."/>
            <person name="Papp V."/>
            <person name="Albert L."/>
            <person name="Andreopoulos W."/>
            <person name="Angelini C."/>
            <person name="Antonin V."/>
            <person name="Barry K.W."/>
            <person name="Bougher N.L."/>
            <person name="Buchanan P."/>
            <person name="Buyck B."/>
            <person name="Bense V."/>
            <person name="Catcheside P."/>
            <person name="Chovatia M."/>
            <person name="Cooper J."/>
            <person name="Damon W."/>
            <person name="Desjardin D."/>
            <person name="Finy P."/>
            <person name="Geml J."/>
            <person name="Haridas S."/>
            <person name="Hughes K."/>
            <person name="Justo A."/>
            <person name="Karasinski D."/>
            <person name="Kautmanova I."/>
            <person name="Kiss B."/>
            <person name="Kocsube S."/>
            <person name="Kotiranta H."/>
            <person name="LaButti K.M."/>
            <person name="Lechner B.E."/>
            <person name="Liimatainen K."/>
            <person name="Lipzen A."/>
            <person name="Lukacs Z."/>
            <person name="Mihaltcheva S."/>
            <person name="Morgado L.N."/>
            <person name="Niskanen T."/>
            <person name="Noordeloos M.E."/>
            <person name="Ohm R.A."/>
            <person name="Ortiz-Santana B."/>
            <person name="Ovrebo C."/>
            <person name="Racz N."/>
            <person name="Riley R."/>
            <person name="Savchenko A."/>
            <person name="Shiryaev A."/>
            <person name="Soop K."/>
            <person name="Spirin V."/>
            <person name="Szebenyi C."/>
            <person name="Tomsovsky M."/>
            <person name="Tulloss R.E."/>
            <person name="Uehling J."/>
            <person name="Grigoriev I.V."/>
            <person name="Vagvolgyi C."/>
            <person name="Papp T."/>
            <person name="Martin F.M."/>
            <person name="Miettinen O."/>
            <person name="Hibbett D.S."/>
            <person name="Nagy L.G."/>
        </authorList>
    </citation>
    <scope>NUCLEOTIDE SEQUENCE [LARGE SCALE GENOMIC DNA]</scope>
    <source>
        <strain evidence="3 4">CBS 962.96</strain>
    </source>
</reference>
<dbReference type="EMBL" id="ML179102">
    <property type="protein sequence ID" value="THV00561.1"/>
    <property type="molecule type" value="Genomic_DNA"/>
</dbReference>
<keyword evidence="4" id="KW-1185">Reference proteome</keyword>
<protein>
    <submittedName>
        <fullName evidence="3">Uncharacterized protein</fullName>
    </submittedName>
</protein>
<dbReference type="Proteomes" id="UP000297245">
    <property type="component" value="Unassembled WGS sequence"/>
</dbReference>
<feature type="transmembrane region" description="Helical" evidence="1">
    <location>
        <begin position="214"/>
        <end position="247"/>
    </location>
</feature>
<keyword evidence="1" id="KW-1133">Transmembrane helix</keyword>
<organism evidence="3 4">
    <name type="scientific">Dendrothele bispora (strain CBS 962.96)</name>
    <dbReference type="NCBI Taxonomy" id="1314807"/>
    <lineage>
        <taxon>Eukaryota</taxon>
        <taxon>Fungi</taxon>
        <taxon>Dikarya</taxon>
        <taxon>Basidiomycota</taxon>
        <taxon>Agaricomycotina</taxon>
        <taxon>Agaricomycetes</taxon>
        <taxon>Agaricomycetidae</taxon>
        <taxon>Agaricales</taxon>
        <taxon>Agaricales incertae sedis</taxon>
        <taxon>Dendrothele</taxon>
    </lineage>
</organism>
<keyword evidence="1" id="KW-0812">Transmembrane</keyword>
<keyword evidence="1" id="KW-0472">Membrane</keyword>
<proteinExistence type="predicted"/>
<accession>A0A4S8MDU4</accession>
<name>A0A4S8MDU4_DENBC</name>
<gene>
    <name evidence="3" type="ORF">K435DRAFT_794058</name>
</gene>
<sequence>MSSVMLELLPLSFSLFFFIKPQPQYVETVTGIHLRESLFGNVGLPQQFVFCPKSSSAAKRSQVFMLFEEKSGLIARSATVTSWVGTILGISFGHEVAIVGVTSGVSVAAQLTSVPEPATSGLQLADFTTSSDALATPAAHATCCQIYRCFTTALDVKELTTKPLTPIDVFLWAVISHSFLVSSCPTAAALEVILTLVIAFGVPTFKVKVAERFTVLGSVLLVVAPYVAVVPRGVVPVIAGITAVRFLKLPSDNT</sequence>
<evidence type="ECO:0000256" key="2">
    <source>
        <dbReference type="SAM" id="SignalP"/>
    </source>
</evidence>
<feature type="transmembrane region" description="Helical" evidence="1">
    <location>
        <begin position="169"/>
        <end position="202"/>
    </location>
</feature>
<feature type="chain" id="PRO_5020784920" evidence="2">
    <location>
        <begin position="22"/>
        <end position="254"/>
    </location>
</feature>
<keyword evidence="2" id="KW-0732">Signal</keyword>
<feature type="signal peptide" evidence="2">
    <location>
        <begin position="1"/>
        <end position="21"/>
    </location>
</feature>
<evidence type="ECO:0000313" key="4">
    <source>
        <dbReference type="Proteomes" id="UP000297245"/>
    </source>
</evidence>
<evidence type="ECO:0000313" key="3">
    <source>
        <dbReference type="EMBL" id="THV00561.1"/>
    </source>
</evidence>
<evidence type="ECO:0000256" key="1">
    <source>
        <dbReference type="SAM" id="Phobius"/>
    </source>
</evidence>